<keyword evidence="6 8" id="KW-0472">Membrane</keyword>
<dbReference type="SUPFAM" id="SSF158472">
    <property type="entry name" value="HAMP domain-like"/>
    <property type="match status" value="1"/>
</dbReference>
<evidence type="ECO:0000259" key="9">
    <source>
        <dbReference type="PROSITE" id="PS50885"/>
    </source>
</evidence>
<accession>A0ABQ4N2A2</accession>
<dbReference type="Gene3D" id="3.30.565.10">
    <property type="entry name" value="Histidine kinase-like ATPase, C-terminal domain"/>
    <property type="match status" value="1"/>
</dbReference>
<dbReference type="Gene3D" id="6.10.340.10">
    <property type="match status" value="1"/>
</dbReference>
<evidence type="ECO:0000256" key="8">
    <source>
        <dbReference type="SAM" id="Phobius"/>
    </source>
</evidence>
<dbReference type="CDD" id="cd06225">
    <property type="entry name" value="HAMP"/>
    <property type="match status" value="1"/>
</dbReference>
<dbReference type="PANTHER" id="PTHR34220:SF7">
    <property type="entry name" value="SENSOR HISTIDINE KINASE YPDA"/>
    <property type="match status" value="1"/>
</dbReference>
<evidence type="ECO:0000313" key="10">
    <source>
        <dbReference type="EMBL" id="GIQ62300.1"/>
    </source>
</evidence>
<keyword evidence="11" id="KW-1185">Reference proteome</keyword>
<evidence type="ECO:0000256" key="6">
    <source>
        <dbReference type="ARBA" id="ARBA00023136"/>
    </source>
</evidence>
<protein>
    <submittedName>
        <fullName evidence="10">Histidine kinase</fullName>
    </submittedName>
</protein>
<dbReference type="Pfam" id="PF02518">
    <property type="entry name" value="HATPase_c"/>
    <property type="match status" value="1"/>
</dbReference>
<dbReference type="PROSITE" id="PS50885">
    <property type="entry name" value="HAMP"/>
    <property type="match status" value="1"/>
</dbReference>
<dbReference type="InterPro" id="IPR010559">
    <property type="entry name" value="Sig_transdc_His_kin_internal"/>
</dbReference>
<dbReference type="Proteomes" id="UP000680304">
    <property type="component" value="Unassembled WGS sequence"/>
</dbReference>
<dbReference type="InterPro" id="IPR036890">
    <property type="entry name" value="HATPase_C_sf"/>
</dbReference>
<evidence type="ECO:0000313" key="11">
    <source>
        <dbReference type="Proteomes" id="UP000680304"/>
    </source>
</evidence>
<comment type="subcellular location">
    <subcellularLocation>
        <location evidence="1">Cell membrane</location>
        <topology evidence="1">Multi-pass membrane protein</topology>
    </subcellularLocation>
</comment>
<evidence type="ECO:0000256" key="5">
    <source>
        <dbReference type="ARBA" id="ARBA00022777"/>
    </source>
</evidence>
<name>A0ABQ4N2A2_9BACL</name>
<feature type="transmembrane region" description="Helical" evidence="8">
    <location>
        <begin position="16"/>
        <end position="37"/>
    </location>
</feature>
<evidence type="ECO:0000256" key="7">
    <source>
        <dbReference type="SAM" id="Coils"/>
    </source>
</evidence>
<keyword evidence="2" id="KW-1003">Cell membrane</keyword>
<dbReference type="InterPro" id="IPR050640">
    <property type="entry name" value="Bact_2-comp_sensor_kinase"/>
</dbReference>
<gene>
    <name evidence="10" type="ORF">PACILC2_08680</name>
</gene>
<feature type="transmembrane region" description="Helical" evidence="8">
    <location>
        <begin position="280"/>
        <end position="299"/>
    </location>
</feature>
<dbReference type="EMBL" id="BOVJ01000025">
    <property type="protein sequence ID" value="GIQ62300.1"/>
    <property type="molecule type" value="Genomic_DNA"/>
</dbReference>
<dbReference type="RefSeq" id="WP_213527619.1">
    <property type="nucleotide sequence ID" value="NZ_BOVJ01000025.1"/>
</dbReference>
<evidence type="ECO:0000256" key="2">
    <source>
        <dbReference type="ARBA" id="ARBA00022475"/>
    </source>
</evidence>
<dbReference type="Pfam" id="PF06580">
    <property type="entry name" value="His_kinase"/>
    <property type="match status" value="1"/>
</dbReference>
<evidence type="ECO:0000256" key="4">
    <source>
        <dbReference type="ARBA" id="ARBA00022679"/>
    </source>
</evidence>
<keyword evidence="3" id="KW-0597">Phosphoprotein</keyword>
<dbReference type="PANTHER" id="PTHR34220">
    <property type="entry name" value="SENSOR HISTIDINE KINASE YPDA"/>
    <property type="match status" value="1"/>
</dbReference>
<proteinExistence type="predicted"/>
<sequence length="580" mass="66500">MGKLHLNNIKLRDKLLLMYLLSVFIPIVVTNVVFYHVTTNNIRNQKIRDANIALEKLQRELRSVIDEAAGISYLYYIDPVLNEHLNRTYESDIEYVEAYNTAMKGVFNKSEQAYGTIASTVIYSDNPTILTSGTILPLTDAVRSADWYAQFRRTSVSYPVLIHSGNDFSFVQRLDYAASGPYTQIVKIDLNMSTVRRLFADSGFEGSVYFVHPDGTVQYTDDREVDWRTGATPMSAVALPEKPIAFSKHYANNNYLNGWSLHGVMDEKAVLQEVRKSSAFVFYMACINFLLPSLIIAAISRSIHVRLVRILRHMKKVKNQHFETIPYEESRDEIGQLTGEFNRMTQRIDSLIHDVYMADIQKKDLEIKRRQAQLQALHSQINPHFLFNALETIRMRSLIKGEAETARTINRLSKIFRKAIVWNRDWVTVREEMELIECFLEIQKYRFGDKLEYRLTVEEAVHDLRIPKMTFLPFVENASIHGIESSPGIGLITVHIGYADGRLAFRLTDNGVGIPPERLESIVRYLQGGDEMGEHVGMKNAYYRLKLCYKDSFDFAIRSEEGKGTAIEILLPPKPETAVV</sequence>
<dbReference type="Pfam" id="PF00672">
    <property type="entry name" value="HAMP"/>
    <property type="match status" value="1"/>
</dbReference>
<reference evidence="10 11" key="1">
    <citation type="submission" date="2021-04" db="EMBL/GenBank/DDBJ databases">
        <title>Draft genome sequence of Paenibacillus cisolokensis, LC2-13A.</title>
        <authorList>
            <person name="Uke A."/>
            <person name="Chhe C."/>
            <person name="Baramee S."/>
            <person name="Kosugi A."/>
        </authorList>
    </citation>
    <scope>NUCLEOTIDE SEQUENCE [LARGE SCALE GENOMIC DNA]</scope>
    <source>
        <strain evidence="10 11">LC2-13A</strain>
    </source>
</reference>
<keyword evidence="8" id="KW-1133">Transmembrane helix</keyword>
<feature type="coiled-coil region" evidence="7">
    <location>
        <begin position="40"/>
        <end position="67"/>
    </location>
</feature>
<dbReference type="SMART" id="SM00304">
    <property type="entry name" value="HAMP"/>
    <property type="match status" value="1"/>
</dbReference>
<organism evidence="10 11">
    <name type="scientific">Paenibacillus cisolokensis</name>
    <dbReference type="NCBI Taxonomy" id="1658519"/>
    <lineage>
        <taxon>Bacteria</taxon>
        <taxon>Bacillati</taxon>
        <taxon>Bacillota</taxon>
        <taxon>Bacilli</taxon>
        <taxon>Bacillales</taxon>
        <taxon>Paenibacillaceae</taxon>
        <taxon>Paenibacillus</taxon>
    </lineage>
</organism>
<comment type="caution">
    <text evidence="10">The sequence shown here is derived from an EMBL/GenBank/DDBJ whole genome shotgun (WGS) entry which is preliminary data.</text>
</comment>
<dbReference type="SUPFAM" id="SSF55874">
    <property type="entry name" value="ATPase domain of HSP90 chaperone/DNA topoisomerase II/histidine kinase"/>
    <property type="match status" value="1"/>
</dbReference>
<dbReference type="InterPro" id="IPR003660">
    <property type="entry name" value="HAMP_dom"/>
</dbReference>
<keyword evidence="5 10" id="KW-0418">Kinase</keyword>
<dbReference type="GO" id="GO:0016301">
    <property type="term" value="F:kinase activity"/>
    <property type="evidence" value="ECO:0007669"/>
    <property type="project" value="UniProtKB-KW"/>
</dbReference>
<keyword evidence="7" id="KW-0175">Coiled coil</keyword>
<feature type="domain" description="HAMP" evidence="9">
    <location>
        <begin position="301"/>
        <end position="353"/>
    </location>
</feature>
<evidence type="ECO:0000256" key="3">
    <source>
        <dbReference type="ARBA" id="ARBA00022553"/>
    </source>
</evidence>
<evidence type="ECO:0000256" key="1">
    <source>
        <dbReference type="ARBA" id="ARBA00004651"/>
    </source>
</evidence>
<dbReference type="InterPro" id="IPR003594">
    <property type="entry name" value="HATPase_dom"/>
</dbReference>
<keyword evidence="8" id="KW-0812">Transmembrane</keyword>
<keyword evidence="4" id="KW-0808">Transferase</keyword>